<sequence length="103" mass="11428">MLIWGWGRKSRQQRLSDVEALIATFRYFSLFFVFTATWGTRYVLARVQPDGTTGYRDLTDDQAMAAAQGAVLPAPTPWQRFSLLGLVVVVVAFVAISGALSTR</sequence>
<proteinExistence type="predicted"/>
<keyword evidence="1" id="KW-1133">Transmembrane helix</keyword>
<feature type="transmembrane region" description="Helical" evidence="1">
    <location>
        <begin position="81"/>
        <end position="100"/>
    </location>
</feature>
<protein>
    <submittedName>
        <fullName evidence="2">Uncharacterized protein</fullName>
    </submittedName>
</protein>
<dbReference type="EMBL" id="PJNE01000001">
    <property type="protein sequence ID" value="PKW27361.1"/>
    <property type="molecule type" value="Genomic_DNA"/>
</dbReference>
<name>A0A2N3YKH4_9MICO</name>
<evidence type="ECO:0000313" key="2">
    <source>
        <dbReference type="EMBL" id="PKW27361.1"/>
    </source>
</evidence>
<accession>A0A2N3YKH4</accession>
<reference evidence="2 3" key="1">
    <citation type="submission" date="2017-12" db="EMBL/GenBank/DDBJ databases">
        <title>Sequencing the genomes of 1000 Actinobacteria strains.</title>
        <authorList>
            <person name="Klenk H.-P."/>
        </authorList>
    </citation>
    <scope>NUCLEOTIDE SEQUENCE [LARGE SCALE GENOMIC DNA]</scope>
    <source>
        <strain evidence="2 3">DSM 12806</strain>
    </source>
</reference>
<dbReference type="AlphaFoldDB" id="A0A2N3YKH4"/>
<evidence type="ECO:0000256" key="1">
    <source>
        <dbReference type="SAM" id="Phobius"/>
    </source>
</evidence>
<dbReference type="OrthoDB" id="4774531at2"/>
<evidence type="ECO:0000313" key="3">
    <source>
        <dbReference type="Proteomes" id="UP000233781"/>
    </source>
</evidence>
<feature type="transmembrane region" description="Helical" evidence="1">
    <location>
        <begin position="20"/>
        <end position="39"/>
    </location>
</feature>
<comment type="caution">
    <text evidence="2">The sequence shown here is derived from an EMBL/GenBank/DDBJ whole genome shotgun (WGS) entry which is preliminary data.</text>
</comment>
<keyword evidence="1" id="KW-0812">Transmembrane</keyword>
<organism evidence="2 3">
    <name type="scientific">Phycicoccus duodecadis</name>
    <dbReference type="NCBI Taxonomy" id="173053"/>
    <lineage>
        <taxon>Bacteria</taxon>
        <taxon>Bacillati</taxon>
        <taxon>Actinomycetota</taxon>
        <taxon>Actinomycetes</taxon>
        <taxon>Micrococcales</taxon>
        <taxon>Intrasporangiaceae</taxon>
        <taxon>Phycicoccus</taxon>
    </lineage>
</organism>
<dbReference type="Proteomes" id="UP000233781">
    <property type="component" value="Unassembled WGS sequence"/>
</dbReference>
<keyword evidence="3" id="KW-1185">Reference proteome</keyword>
<keyword evidence="1" id="KW-0472">Membrane</keyword>
<gene>
    <name evidence="2" type="ORF">ATL31_2202</name>
</gene>
<dbReference type="RefSeq" id="WP_101395801.1">
    <property type="nucleotide sequence ID" value="NZ_PJNE01000001.1"/>
</dbReference>